<evidence type="ECO:0000259" key="2">
    <source>
        <dbReference type="Pfam" id="PF06439"/>
    </source>
</evidence>
<dbReference type="InterPro" id="IPR010496">
    <property type="entry name" value="AL/BT2_dom"/>
</dbReference>
<dbReference type="PROSITE" id="PS51257">
    <property type="entry name" value="PROKAR_LIPOPROTEIN"/>
    <property type="match status" value="1"/>
</dbReference>
<dbReference type="RefSeq" id="WP_136819809.1">
    <property type="nucleotide sequence ID" value="NZ_BMJX01000002.1"/>
</dbReference>
<accession>A0A4U0H4D8</accession>
<feature type="domain" description="3-keto-alpha-glucoside-1,2-lyase/3-keto-2-hydroxy-glucal hydratase" evidence="2">
    <location>
        <begin position="56"/>
        <end position="268"/>
    </location>
</feature>
<comment type="caution">
    <text evidence="3">The sequence shown here is derived from an EMBL/GenBank/DDBJ whole genome shotgun (WGS) entry which is preliminary data.</text>
</comment>
<evidence type="ECO:0000256" key="1">
    <source>
        <dbReference type="SAM" id="SignalP"/>
    </source>
</evidence>
<dbReference type="EMBL" id="SUKA01000002">
    <property type="protein sequence ID" value="TJY66458.1"/>
    <property type="molecule type" value="Genomic_DNA"/>
</dbReference>
<keyword evidence="1" id="KW-0732">Signal</keyword>
<feature type="signal peptide" evidence="1">
    <location>
        <begin position="1"/>
        <end position="21"/>
    </location>
</feature>
<proteinExistence type="predicted"/>
<feature type="chain" id="PRO_5020264298" evidence="1">
    <location>
        <begin position="22"/>
        <end position="270"/>
    </location>
</feature>
<keyword evidence="4" id="KW-1185">Reference proteome</keyword>
<dbReference type="Gene3D" id="2.60.120.560">
    <property type="entry name" value="Exo-inulinase, domain 1"/>
    <property type="match status" value="1"/>
</dbReference>
<organism evidence="3 4">
    <name type="scientific">Sphingobacterium alkalisoli</name>
    <dbReference type="NCBI Taxonomy" id="1874115"/>
    <lineage>
        <taxon>Bacteria</taxon>
        <taxon>Pseudomonadati</taxon>
        <taxon>Bacteroidota</taxon>
        <taxon>Sphingobacteriia</taxon>
        <taxon>Sphingobacteriales</taxon>
        <taxon>Sphingobacteriaceae</taxon>
        <taxon>Sphingobacterium</taxon>
    </lineage>
</organism>
<name>A0A4U0H4D8_9SPHI</name>
<evidence type="ECO:0000313" key="4">
    <source>
        <dbReference type="Proteomes" id="UP000309872"/>
    </source>
</evidence>
<protein>
    <submittedName>
        <fullName evidence="3">DUF1080 domain-containing protein</fullName>
    </submittedName>
</protein>
<dbReference type="AlphaFoldDB" id="A0A4U0H4D8"/>
<dbReference type="Proteomes" id="UP000309872">
    <property type="component" value="Unassembled WGS sequence"/>
</dbReference>
<evidence type="ECO:0000313" key="3">
    <source>
        <dbReference type="EMBL" id="TJY66458.1"/>
    </source>
</evidence>
<dbReference type="GO" id="GO:0016787">
    <property type="term" value="F:hydrolase activity"/>
    <property type="evidence" value="ECO:0007669"/>
    <property type="project" value="InterPro"/>
</dbReference>
<dbReference type="Pfam" id="PF06439">
    <property type="entry name" value="3keto-disac_hyd"/>
    <property type="match status" value="1"/>
</dbReference>
<gene>
    <name evidence="3" type="ORF">FAZ19_05920</name>
</gene>
<sequence length="270" mass="30096">MKKTSILTCALAGVLSISACKAQKNTDAVENKINYELLDLPKVNIKNFKKNASGAYVIFDGSSLEGWRGYNKDHIPNKWGLDEGTLKFSKAPNVSSPEGGDLIFAHDFKNFELEFEWKISEGGNSGVFFLAKEIKDQPIYVSSPEFQLLDNERHPDAKLGVDNNRKSASLYDMIPAKPQNAKPAGEWNSSKIVVKKGKVSHYQNGVKVVEYELWSPAWTEILQASKFSKEKWPLAFELLNNVGGDSKSGVIGFQDHGDDVWLRNITVKVL</sequence>
<reference evidence="3 4" key="1">
    <citation type="submission" date="2019-04" db="EMBL/GenBank/DDBJ databases">
        <title>Sphingobacterium olei sp. nov., isolated from oil-contaminated soil.</title>
        <authorList>
            <person name="Liu B."/>
        </authorList>
    </citation>
    <scope>NUCLEOTIDE SEQUENCE [LARGE SCALE GENOMIC DNA]</scope>
    <source>
        <strain evidence="3 4">Y3L14</strain>
    </source>
</reference>
<dbReference type="OrthoDB" id="9806233at2"/>